<evidence type="ECO:0000313" key="10">
    <source>
        <dbReference type="Proteomes" id="UP001597108"/>
    </source>
</evidence>
<feature type="transmembrane region" description="Helical" evidence="7">
    <location>
        <begin position="397"/>
        <end position="419"/>
    </location>
</feature>
<feature type="transmembrane region" description="Helical" evidence="7">
    <location>
        <begin position="255"/>
        <end position="282"/>
    </location>
</feature>
<keyword evidence="4 7" id="KW-0812">Transmembrane</keyword>
<evidence type="ECO:0000259" key="8">
    <source>
        <dbReference type="PROSITE" id="PS50928"/>
    </source>
</evidence>
<comment type="similarity">
    <text evidence="7">Belongs to the binding-protein-dependent transport system permease family.</text>
</comment>
<feature type="transmembrane region" description="Helical" evidence="7">
    <location>
        <begin position="212"/>
        <end position="235"/>
    </location>
</feature>
<proteinExistence type="inferred from homology"/>
<dbReference type="InterPro" id="IPR000515">
    <property type="entry name" value="MetI-like"/>
</dbReference>
<feature type="transmembrane region" description="Helical" evidence="7">
    <location>
        <begin position="154"/>
        <end position="178"/>
    </location>
</feature>
<dbReference type="Pfam" id="PF00528">
    <property type="entry name" value="BPD_transp_1"/>
    <property type="match status" value="1"/>
</dbReference>
<dbReference type="PANTHER" id="PTHR30183">
    <property type="entry name" value="MOLYBDENUM TRANSPORT SYSTEM PERMEASE PROTEIN MODB"/>
    <property type="match status" value="1"/>
</dbReference>
<keyword evidence="6 7" id="KW-0472">Membrane</keyword>
<feature type="transmembrane region" description="Helical" evidence="7">
    <location>
        <begin position="9"/>
        <end position="32"/>
    </location>
</feature>
<comment type="caution">
    <text evidence="9">The sequence shown here is derived from an EMBL/GenBank/DDBJ whole genome shotgun (WGS) entry which is preliminary data.</text>
</comment>
<keyword evidence="2 7" id="KW-0813">Transport</keyword>
<protein>
    <submittedName>
        <fullName evidence="9">ABC transporter permease</fullName>
    </submittedName>
</protein>
<evidence type="ECO:0000313" key="9">
    <source>
        <dbReference type="EMBL" id="MFD0981971.1"/>
    </source>
</evidence>
<feature type="domain" description="ABC transmembrane type-1" evidence="8">
    <location>
        <begin position="363"/>
        <end position="558"/>
    </location>
</feature>
<sequence length="571" mass="60104">MRSLAGDGFLLRGAVLGGVIAGILLPIVVGLWETGRAGFGLLPAIGADEISLAPWRELAEMPGLATSLRLTLVTGIGATLLSLLLAIGFCAAVHGRLSQRAGGRILTPFLAAPHAAMAIGLAFLLSPSGWIARAFAPVLGWDRPPMLATVNDPWGGALILGLMVKEVPFLLLVILSALSQLPVRAHLTAGRSLGYGRGIVWIKVIMPQVWPLIRLPVMVVLAYALSAVDMALILGPSNPPTLAVMLLRLFSDPDLSRILPASAGALLQGVLVVLAFAALFALERLVRAAGLWWLRRGGRGVTAEPGLRLATWFTGALLALGALAMASLLLWSLAWRWPWPALLPESWSLRAWSTPGSGWGAALATTVILAAGSTAAALALAIAWLEGEDRAGTRRAGWASALIYLPLLVPQIAFLYGLNVAFLRLGVSGDLAAVVWAHTLFVFPYVMIALSDPWRALDPRHLRAAGSLGAGPWRRLFAVKLPILLTPILTAAAIGVAVSVAQYLPTLFIGAGRVASLTTEAVTLSSSSDRRITGVYATLQAGLPFLAYAAAFAIPALMHRNRRALTSEGIA</sequence>
<feature type="transmembrane region" description="Helical" evidence="7">
    <location>
        <begin position="357"/>
        <end position="385"/>
    </location>
</feature>
<evidence type="ECO:0000256" key="1">
    <source>
        <dbReference type="ARBA" id="ARBA00004651"/>
    </source>
</evidence>
<keyword evidence="3" id="KW-1003">Cell membrane</keyword>
<evidence type="ECO:0000256" key="5">
    <source>
        <dbReference type="ARBA" id="ARBA00022989"/>
    </source>
</evidence>
<feature type="transmembrane region" description="Helical" evidence="7">
    <location>
        <begin position="431"/>
        <end position="450"/>
    </location>
</feature>
<dbReference type="CDD" id="cd06261">
    <property type="entry name" value="TM_PBP2"/>
    <property type="match status" value="2"/>
</dbReference>
<dbReference type="PANTHER" id="PTHR30183:SF6">
    <property type="entry name" value="INNER MEMBRANE ABC TRANSPORTER PERMEASE PROTEIN YNJC"/>
    <property type="match status" value="1"/>
</dbReference>
<feature type="transmembrane region" description="Helical" evidence="7">
    <location>
        <begin position="105"/>
        <end position="125"/>
    </location>
</feature>
<feature type="domain" description="ABC transmembrane type-1" evidence="8">
    <location>
        <begin position="64"/>
        <end position="280"/>
    </location>
</feature>
<feature type="transmembrane region" description="Helical" evidence="7">
    <location>
        <begin position="535"/>
        <end position="557"/>
    </location>
</feature>
<dbReference type="SUPFAM" id="SSF161098">
    <property type="entry name" value="MetI-like"/>
    <property type="match status" value="2"/>
</dbReference>
<reference evidence="10" key="1">
    <citation type="journal article" date="2019" name="Int. J. Syst. Evol. Microbiol.">
        <title>The Global Catalogue of Microorganisms (GCM) 10K type strain sequencing project: providing services to taxonomists for standard genome sequencing and annotation.</title>
        <authorList>
            <consortium name="The Broad Institute Genomics Platform"/>
            <consortium name="The Broad Institute Genome Sequencing Center for Infectious Disease"/>
            <person name="Wu L."/>
            <person name="Ma J."/>
        </authorList>
    </citation>
    <scope>NUCLEOTIDE SEQUENCE [LARGE SCALE GENOMIC DNA]</scope>
    <source>
        <strain evidence="10">CCUG 60524</strain>
    </source>
</reference>
<evidence type="ECO:0000256" key="6">
    <source>
        <dbReference type="ARBA" id="ARBA00023136"/>
    </source>
</evidence>
<dbReference type="EMBL" id="JBHTJT010000049">
    <property type="protein sequence ID" value="MFD0981971.1"/>
    <property type="molecule type" value="Genomic_DNA"/>
</dbReference>
<evidence type="ECO:0000256" key="2">
    <source>
        <dbReference type="ARBA" id="ARBA00022448"/>
    </source>
</evidence>
<evidence type="ECO:0000256" key="7">
    <source>
        <dbReference type="RuleBase" id="RU363032"/>
    </source>
</evidence>
<dbReference type="Proteomes" id="UP001597108">
    <property type="component" value="Unassembled WGS sequence"/>
</dbReference>
<name>A0ABW3IVM1_9RHOB</name>
<accession>A0ABW3IVM1</accession>
<dbReference type="PROSITE" id="PS50928">
    <property type="entry name" value="ABC_TM1"/>
    <property type="match status" value="2"/>
</dbReference>
<dbReference type="InterPro" id="IPR035906">
    <property type="entry name" value="MetI-like_sf"/>
</dbReference>
<feature type="transmembrane region" description="Helical" evidence="7">
    <location>
        <begin position="483"/>
        <end position="504"/>
    </location>
</feature>
<gene>
    <name evidence="9" type="ORF">ACFQ2S_20250</name>
</gene>
<feature type="transmembrane region" description="Helical" evidence="7">
    <location>
        <begin position="309"/>
        <end position="337"/>
    </location>
</feature>
<dbReference type="RefSeq" id="WP_386077314.1">
    <property type="nucleotide sequence ID" value="NZ_JBHTJT010000049.1"/>
</dbReference>
<comment type="subcellular location">
    <subcellularLocation>
        <location evidence="1 7">Cell membrane</location>
        <topology evidence="1 7">Multi-pass membrane protein</topology>
    </subcellularLocation>
</comment>
<keyword evidence="5 7" id="KW-1133">Transmembrane helix</keyword>
<keyword evidence="10" id="KW-1185">Reference proteome</keyword>
<dbReference type="Gene3D" id="1.10.3720.10">
    <property type="entry name" value="MetI-like"/>
    <property type="match status" value="2"/>
</dbReference>
<organism evidence="9 10">
    <name type="scientific">Tropicimonas aquimaris</name>
    <dbReference type="NCBI Taxonomy" id="914152"/>
    <lineage>
        <taxon>Bacteria</taxon>
        <taxon>Pseudomonadati</taxon>
        <taxon>Pseudomonadota</taxon>
        <taxon>Alphaproteobacteria</taxon>
        <taxon>Rhodobacterales</taxon>
        <taxon>Roseobacteraceae</taxon>
        <taxon>Tropicimonas</taxon>
    </lineage>
</organism>
<evidence type="ECO:0000256" key="3">
    <source>
        <dbReference type="ARBA" id="ARBA00022475"/>
    </source>
</evidence>
<evidence type="ECO:0000256" key="4">
    <source>
        <dbReference type="ARBA" id="ARBA00022692"/>
    </source>
</evidence>
<feature type="transmembrane region" description="Helical" evidence="7">
    <location>
        <begin position="70"/>
        <end position="93"/>
    </location>
</feature>